<protein>
    <submittedName>
        <fullName evidence="2">Uncharacterized protein</fullName>
    </submittedName>
</protein>
<gene>
    <name evidence="2" type="ORF">FisN_14Hu262</name>
</gene>
<dbReference type="Proteomes" id="UP000198406">
    <property type="component" value="Unassembled WGS sequence"/>
</dbReference>
<dbReference type="InParanoid" id="A0A1Z5KB97"/>
<dbReference type="AlphaFoldDB" id="A0A1Z5KB97"/>
<evidence type="ECO:0000313" key="3">
    <source>
        <dbReference type="Proteomes" id="UP000198406"/>
    </source>
</evidence>
<reference evidence="2 3" key="1">
    <citation type="journal article" date="2015" name="Plant Cell">
        <title>Oil accumulation by the oleaginous diatom Fistulifera solaris as revealed by the genome and transcriptome.</title>
        <authorList>
            <person name="Tanaka T."/>
            <person name="Maeda Y."/>
            <person name="Veluchamy A."/>
            <person name="Tanaka M."/>
            <person name="Abida H."/>
            <person name="Marechal E."/>
            <person name="Bowler C."/>
            <person name="Muto M."/>
            <person name="Sunaga Y."/>
            <person name="Tanaka M."/>
            <person name="Yoshino T."/>
            <person name="Taniguchi T."/>
            <person name="Fukuda Y."/>
            <person name="Nemoto M."/>
            <person name="Matsumoto M."/>
            <person name="Wong P.S."/>
            <person name="Aburatani S."/>
            <person name="Fujibuchi W."/>
        </authorList>
    </citation>
    <scope>NUCLEOTIDE SEQUENCE [LARGE SCALE GENOMIC DNA]</scope>
    <source>
        <strain evidence="2 3">JPCC DA0580</strain>
    </source>
</reference>
<organism evidence="2 3">
    <name type="scientific">Fistulifera solaris</name>
    <name type="common">Oleaginous diatom</name>
    <dbReference type="NCBI Taxonomy" id="1519565"/>
    <lineage>
        <taxon>Eukaryota</taxon>
        <taxon>Sar</taxon>
        <taxon>Stramenopiles</taxon>
        <taxon>Ochrophyta</taxon>
        <taxon>Bacillariophyta</taxon>
        <taxon>Bacillariophyceae</taxon>
        <taxon>Bacillariophycidae</taxon>
        <taxon>Naviculales</taxon>
        <taxon>Naviculaceae</taxon>
        <taxon>Fistulifera</taxon>
    </lineage>
</organism>
<accession>A0A1Z5KB97</accession>
<feature type="region of interest" description="Disordered" evidence="1">
    <location>
        <begin position="35"/>
        <end position="103"/>
    </location>
</feature>
<feature type="compositionally biased region" description="Acidic residues" evidence="1">
    <location>
        <begin position="38"/>
        <end position="57"/>
    </location>
</feature>
<evidence type="ECO:0000256" key="1">
    <source>
        <dbReference type="SAM" id="MobiDB-lite"/>
    </source>
</evidence>
<feature type="compositionally biased region" description="Basic residues" evidence="1">
    <location>
        <begin position="62"/>
        <end position="100"/>
    </location>
</feature>
<evidence type="ECO:0000313" key="2">
    <source>
        <dbReference type="EMBL" id="GAX23560.1"/>
    </source>
</evidence>
<dbReference type="EMBL" id="BDSP01000202">
    <property type="protein sequence ID" value="GAX23560.1"/>
    <property type="molecule type" value="Genomic_DNA"/>
</dbReference>
<keyword evidence="3" id="KW-1185">Reference proteome</keyword>
<sequence>MIVEDDDTTGVCYPTHSYTDGAGCDCDCECCVGGEHPTDDDGDDYVVEEDDDAADDDYAGKRGGRILKKSGKGKGKGKGGKGKGKGKGHHHGKGKGKGHHCPTDDVVCSCDCYCPDSGSKSGSKSGEGSLECCEYEKICPTGESGASGKYGRKFRGLATGDGCEYVCVSYCDGGWRK</sequence>
<name>A0A1Z5KB97_FISSO</name>
<proteinExistence type="predicted"/>
<comment type="caution">
    <text evidence="2">The sequence shown here is derived from an EMBL/GenBank/DDBJ whole genome shotgun (WGS) entry which is preliminary data.</text>
</comment>